<proteinExistence type="predicted"/>
<sequence>MKCSMLSLVRLELFTLSMASLRACSCSESFRRREATSSPRDGWEETLARTSAAERRPPPGSLAELLWGAEGIKCRLHRAEESAALQDLLLQSLKVIHVSHCMAAMAVGEGPVGDLALQELPPGPRLCVGLSAQLLLQLKVQLSEVKGHCALSKCGTVTGPTCLETRKRKEEICKGKIFAASESKL</sequence>
<feature type="compositionally biased region" description="Basic and acidic residues" evidence="1">
    <location>
        <begin position="35"/>
        <end position="57"/>
    </location>
</feature>
<keyword evidence="2" id="KW-0732">Signal</keyword>
<gene>
    <name evidence="3" type="ORF">EYF80_015062</name>
</gene>
<evidence type="ECO:0000256" key="2">
    <source>
        <dbReference type="SAM" id="SignalP"/>
    </source>
</evidence>
<name>A0A4Z2IBL9_9TELE</name>
<keyword evidence="4" id="KW-1185">Reference proteome</keyword>
<protein>
    <submittedName>
        <fullName evidence="3">Uncharacterized protein</fullName>
    </submittedName>
</protein>
<feature type="region of interest" description="Disordered" evidence="1">
    <location>
        <begin position="35"/>
        <end position="58"/>
    </location>
</feature>
<organism evidence="3 4">
    <name type="scientific">Liparis tanakae</name>
    <name type="common">Tanaka's snailfish</name>
    <dbReference type="NCBI Taxonomy" id="230148"/>
    <lineage>
        <taxon>Eukaryota</taxon>
        <taxon>Metazoa</taxon>
        <taxon>Chordata</taxon>
        <taxon>Craniata</taxon>
        <taxon>Vertebrata</taxon>
        <taxon>Euteleostomi</taxon>
        <taxon>Actinopterygii</taxon>
        <taxon>Neopterygii</taxon>
        <taxon>Teleostei</taxon>
        <taxon>Neoteleostei</taxon>
        <taxon>Acanthomorphata</taxon>
        <taxon>Eupercaria</taxon>
        <taxon>Perciformes</taxon>
        <taxon>Cottioidei</taxon>
        <taxon>Cottales</taxon>
        <taxon>Liparidae</taxon>
        <taxon>Liparis</taxon>
    </lineage>
</organism>
<dbReference type="AlphaFoldDB" id="A0A4Z2IBL9"/>
<evidence type="ECO:0000313" key="3">
    <source>
        <dbReference type="EMBL" id="TNN74744.1"/>
    </source>
</evidence>
<evidence type="ECO:0000256" key="1">
    <source>
        <dbReference type="SAM" id="MobiDB-lite"/>
    </source>
</evidence>
<dbReference type="Proteomes" id="UP000314294">
    <property type="component" value="Unassembled WGS sequence"/>
</dbReference>
<accession>A0A4Z2IBL9</accession>
<comment type="caution">
    <text evidence="3">The sequence shown here is derived from an EMBL/GenBank/DDBJ whole genome shotgun (WGS) entry which is preliminary data.</text>
</comment>
<feature type="chain" id="PRO_5021194713" evidence="2">
    <location>
        <begin position="20"/>
        <end position="185"/>
    </location>
</feature>
<feature type="signal peptide" evidence="2">
    <location>
        <begin position="1"/>
        <end position="19"/>
    </location>
</feature>
<reference evidence="3 4" key="1">
    <citation type="submission" date="2019-03" db="EMBL/GenBank/DDBJ databases">
        <title>First draft genome of Liparis tanakae, snailfish: a comprehensive survey of snailfish specific genes.</title>
        <authorList>
            <person name="Kim W."/>
            <person name="Song I."/>
            <person name="Jeong J.-H."/>
            <person name="Kim D."/>
            <person name="Kim S."/>
            <person name="Ryu S."/>
            <person name="Song J.Y."/>
            <person name="Lee S.K."/>
        </authorList>
    </citation>
    <scope>NUCLEOTIDE SEQUENCE [LARGE SCALE GENOMIC DNA]</scope>
    <source>
        <tissue evidence="3">Muscle</tissue>
    </source>
</reference>
<evidence type="ECO:0000313" key="4">
    <source>
        <dbReference type="Proteomes" id="UP000314294"/>
    </source>
</evidence>
<dbReference type="EMBL" id="SRLO01000111">
    <property type="protein sequence ID" value="TNN74744.1"/>
    <property type="molecule type" value="Genomic_DNA"/>
</dbReference>